<keyword evidence="1" id="KW-1133">Transmembrane helix</keyword>
<dbReference type="InterPro" id="IPR003770">
    <property type="entry name" value="MLTG-like"/>
</dbReference>
<protein>
    <recommendedName>
        <fullName evidence="1">Endolytic murein transglycosylase</fullName>
        <ecNumber evidence="1">4.2.2.29</ecNumber>
    </recommendedName>
    <alternativeName>
        <fullName evidence="1">Peptidoglycan lytic transglycosylase</fullName>
    </alternativeName>
    <alternativeName>
        <fullName evidence="1">Peptidoglycan polymerization terminase</fullName>
    </alternativeName>
</protein>
<dbReference type="Proteomes" id="UP000093044">
    <property type="component" value="Chromosome"/>
</dbReference>
<feature type="transmembrane region" description="Helical" evidence="1">
    <location>
        <begin position="7"/>
        <end position="27"/>
    </location>
</feature>
<dbReference type="Gene3D" id="3.30.160.60">
    <property type="entry name" value="Classic Zinc Finger"/>
    <property type="match status" value="1"/>
</dbReference>
<dbReference type="GO" id="GO:0071555">
    <property type="term" value="P:cell wall organization"/>
    <property type="evidence" value="ECO:0007669"/>
    <property type="project" value="UniProtKB-KW"/>
</dbReference>
<keyword evidence="1" id="KW-1003">Cell membrane</keyword>
<dbReference type="GO" id="GO:0005886">
    <property type="term" value="C:plasma membrane"/>
    <property type="evidence" value="ECO:0007669"/>
    <property type="project" value="UniProtKB-SubCell"/>
</dbReference>
<dbReference type="EC" id="4.2.2.29" evidence="1"/>
<evidence type="ECO:0000313" key="2">
    <source>
        <dbReference type="EMBL" id="ANZ44986.1"/>
    </source>
</evidence>
<keyword evidence="1" id="KW-0961">Cell wall biogenesis/degradation</keyword>
<feature type="site" description="Important for catalytic activity" evidence="1">
    <location>
        <position position="220"/>
    </location>
</feature>
<dbReference type="NCBIfam" id="TIGR00247">
    <property type="entry name" value="endolytic transglycosylase MltG"/>
    <property type="match status" value="1"/>
</dbReference>
<keyword evidence="1" id="KW-0456">Lyase</keyword>
<keyword evidence="1" id="KW-0472">Membrane</keyword>
<comment type="catalytic activity">
    <reaction evidence="1">
        <text>a peptidoglycan chain = a peptidoglycan chain with N-acetyl-1,6-anhydromuramyl-[peptide] at the reducing end + a peptidoglycan chain with N-acetylglucosamine at the non-reducing end.</text>
        <dbReference type="EC" id="4.2.2.29"/>
    </reaction>
</comment>
<comment type="function">
    <text evidence="1">Functions as a peptidoglycan terminase that cleaves nascent peptidoglycan strands endolytically to terminate their elongation.</text>
</comment>
<name>A0A1B2I4U8_9BACT</name>
<dbReference type="GeneID" id="83057751"/>
<comment type="similarity">
    <text evidence="1">Belongs to the transglycosylase MltG family.</text>
</comment>
<dbReference type="PANTHER" id="PTHR30518:SF2">
    <property type="entry name" value="ENDOLYTIC MUREIN TRANSGLYCOSYLASE"/>
    <property type="match status" value="1"/>
</dbReference>
<dbReference type="AlphaFoldDB" id="A0A1B2I4U8"/>
<dbReference type="RefSeq" id="WP_066744625.1">
    <property type="nucleotide sequence ID" value="NZ_CALCLR010000058.1"/>
</dbReference>
<reference evidence="2" key="1">
    <citation type="submission" date="2016-08" db="EMBL/GenBank/DDBJ databases">
        <title>Complete genome of Cloacibacillus porcorum.</title>
        <authorList>
            <person name="Looft T."/>
            <person name="Bayles D.O."/>
            <person name="Alt D.P."/>
        </authorList>
    </citation>
    <scope>NUCLEOTIDE SEQUENCE [LARGE SCALE GENOMIC DNA]</scope>
    <source>
        <strain evidence="2">CL-84</strain>
    </source>
</reference>
<dbReference type="PANTHER" id="PTHR30518">
    <property type="entry name" value="ENDOLYTIC MUREIN TRANSGLYCOSYLASE"/>
    <property type="match status" value="1"/>
</dbReference>
<dbReference type="EMBL" id="CP016757">
    <property type="protein sequence ID" value="ANZ44986.1"/>
    <property type="molecule type" value="Genomic_DNA"/>
</dbReference>
<evidence type="ECO:0000313" key="3">
    <source>
        <dbReference type="Proteomes" id="UP000093044"/>
    </source>
</evidence>
<proteinExistence type="inferred from homology"/>
<dbReference type="GO" id="GO:0008932">
    <property type="term" value="F:lytic endotransglycosylase activity"/>
    <property type="evidence" value="ECO:0007669"/>
    <property type="project" value="UniProtKB-UniRule"/>
</dbReference>
<dbReference type="HAMAP" id="MF_02065">
    <property type="entry name" value="MltG"/>
    <property type="match status" value="1"/>
</dbReference>
<dbReference type="GO" id="GO:0009252">
    <property type="term" value="P:peptidoglycan biosynthetic process"/>
    <property type="evidence" value="ECO:0007669"/>
    <property type="project" value="UniProtKB-UniRule"/>
</dbReference>
<organism evidence="2 3">
    <name type="scientific">Cloacibacillus porcorum</name>
    <dbReference type="NCBI Taxonomy" id="1197717"/>
    <lineage>
        <taxon>Bacteria</taxon>
        <taxon>Thermotogati</taxon>
        <taxon>Synergistota</taxon>
        <taxon>Synergistia</taxon>
        <taxon>Synergistales</taxon>
        <taxon>Synergistaceae</taxon>
        <taxon>Cloacibacillus</taxon>
    </lineage>
</organism>
<accession>A0A1B2I4U8</accession>
<evidence type="ECO:0000256" key="1">
    <source>
        <dbReference type="HAMAP-Rule" id="MF_02065"/>
    </source>
</evidence>
<dbReference type="STRING" id="1197717.BED41_07790"/>
<dbReference type="KEGG" id="cpor:BED41_07790"/>
<gene>
    <name evidence="1" type="primary">mltG</name>
    <name evidence="2" type="ORF">BED41_07790</name>
</gene>
<keyword evidence="1" id="KW-0812">Transmembrane</keyword>
<dbReference type="Pfam" id="PF02618">
    <property type="entry name" value="YceG"/>
    <property type="match status" value="1"/>
</dbReference>
<sequence>MRKKGEELLLFLFTASVYCFICFYLPYKYPELPKSLSVSVEAVIPGGVSARGAAEIIAKAGAVNDAGELARAMAEIGIDRRLKPGLYSLYKSTPAGVARQLARAKPTANRVTLIPGFRYKRVAALFGSSAEGESYLNAAIEDAENFPPAVREWLPRKKEERLIFLLPETYFLAPGPQAAAEFVRRASALWYERVGASIAPGTTPGEVMKSGILASLVEGEAKAADERPVLAGIFLKRLEKNMRLQSCATVIYAWDERNIKKSRLSYRDLEIDSPYNTYISGGLPPGPICVPSEDSWKSALSPKESDYLFFFAGGDGRHIFSKSYEEHLAKQRKLGL</sequence>
<keyword evidence="3" id="KW-1185">Reference proteome</keyword>
<comment type="subcellular location">
    <subcellularLocation>
        <location evidence="1">Cell membrane</location>
        <topology evidence="1">Single-pass membrane protein</topology>
    </subcellularLocation>
</comment>
<dbReference type="OrthoDB" id="9814591at2"/>